<dbReference type="OrthoDB" id="1091551at2"/>
<evidence type="ECO:0008006" key="4">
    <source>
        <dbReference type="Google" id="ProtNLM"/>
    </source>
</evidence>
<dbReference type="HOGENOM" id="CLU_1341084_0_0_10"/>
<dbReference type="Proteomes" id="UP000006044">
    <property type="component" value="Unassembled WGS sequence"/>
</dbReference>
<keyword evidence="3" id="KW-1185">Reference proteome</keyword>
<protein>
    <recommendedName>
        <fullName evidence="4">Outer membrane protein beta-barrel domain-containing protein</fullName>
    </recommendedName>
</protein>
<name>K0XIX0_9BACT</name>
<reference evidence="2 3" key="1">
    <citation type="submission" date="2012-08" db="EMBL/GenBank/DDBJ databases">
        <title>The Genome Sequence of Barnesiella intestinihominis YIT 11860.</title>
        <authorList>
            <consortium name="The Broad Institute Genome Sequencing Platform"/>
            <person name="Earl A."/>
            <person name="Ward D."/>
            <person name="Feldgarden M."/>
            <person name="Gevers D."/>
            <person name="Morotomi M."/>
            <person name="Walker B."/>
            <person name="Young S.K."/>
            <person name="Zeng Q."/>
            <person name="Gargeya S."/>
            <person name="Fitzgerald M."/>
            <person name="Haas B."/>
            <person name="Abouelleil A."/>
            <person name="Alvarado L."/>
            <person name="Arachchi H.M."/>
            <person name="Berlin A.M."/>
            <person name="Chapman S.B."/>
            <person name="Goldberg J."/>
            <person name="Griggs A."/>
            <person name="Gujja S."/>
            <person name="Hansen M."/>
            <person name="Howarth C."/>
            <person name="Imamovic A."/>
            <person name="Larimer J."/>
            <person name="McCowen C."/>
            <person name="Montmayeur A."/>
            <person name="Murphy C."/>
            <person name="Neiman D."/>
            <person name="Pearson M."/>
            <person name="Priest M."/>
            <person name="Roberts A."/>
            <person name="Saif S."/>
            <person name="Shea T."/>
            <person name="Sisk P."/>
            <person name="Sykes S."/>
            <person name="Wortman J."/>
            <person name="Nusbaum C."/>
            <person name="Birren B."/>
        </authorList>
    </citation>
    <scope>NUCLEOTIDE SEQUENCE [LARGE SCALE GENOMIC DNA]</scope>
    <source>
        <strain evidence="2 3">YIT 11860</strain>
    </source>
</reference>
<organism evidence="2 3">
    <name type="scientific">Barnesiella intestinihominis YIT 11860</name>
    <dbReference type="NCBI Taxonomy" id="742726"/>
    <lineage>
        <taxon>Bacteria</taxon>
        <taxon>Pseudomonadati</taxon>
        <taxon>Bacteroidota</taxon>
        <taxon>Bacteroidia</taxon>
        <taxon>Bacteroidales</taxon>
        <taxon>Barnesiellaceae</taxon>
        <taxon>Barnesiella</taxon>
    </lineage>
</organism>
<dbReference type="RefSeq" id="WP_008862118.1">
    <property type="nucleotide sequence ID" value="NZ_CAXSNY010000006.1"/>
</dbReference>
<feature type="chain" id="PRO_5003841237" description="Outer membrane protein beta-barrel domain-containing protein" evidence="1">
    <location>
        <begin position="24"/>
        <end position="204"/>
    </location>
</feature>
<dbReference type="STRING" id="742726.HMPREF9448_01659"/>
<proteinExistence type="predicted"/>
<evidence type="ECO:0000313" key="2">
    <source>
        <dbReference type="EMBL" id="EJZ63820.1"/>
    </source>
</evidence>
<accession>K0XIX0</accession>
<keyword evidence="1" id="KW-0732">Signal</keyword>
<feature type="signal peptide" evidence="1">
    <location>
        <begin position="1"/>
        <end position="23"/>
    </location>
</feature>
<comment type="caution">
    <text evidence="2">The sequence shown here is derived from an EMBL/GenBank/DDBJ whole genome shotgun (WGS) entry which is preliminary data.</text>
</comment>
<evidence type="ECO:0000313" key="3">
    <source>
        <dbReference type="Proteomes" id="UP000006044"/>
    </source>
</evidence>
<dbReference type="AlphaFoldDB" id="K0XIX0"/>
<gene>
    <name evidence="2" type="ORF">HMPREF9448_01659</name>
</gene>
<dbReference type="EMBL" id="ADLE01000011">
    <property type="protein sequence ID" value="EJZ63820.1"/>
    <property type="molecule type" value="Genomic_DNA"/>
</dbReference>
<sequence>MAKYLYQILLISTLCLFLQNTSAQESTTGFENGNNQYVMRESNLSDMSKDKKIKPVTFGVEAGASIDMSGNDFSSFDLDLFAGYRSHTIKCFGLGIGLHSSFSNNRYYLPIYALFRCNLLSNKSLLFVDFRAGYSTNQMYKGENQGGFFGSAGLGMNLSVSKKFGSHILIGYNFYQISPFTDEKGTFQDMNGCHLVSIRLGISF</sequence>
<dbReference type="GeneID" id="77848908"/>
<evidence type="ECO:0000256" key="1">
    <source>
        <dbReference type="SAM" id="SignalP"/>
    </source>
</evidence>